<keyword evidence="7" id="KW-0874">Quinone</keyword>
<evidence type="ECO:0000256" key="8">
    <source>
        <dbReference type="SAM" id="Phobius"/>
    </source>
</evidence>
<dbReference type="Pfam" id="PF00507">
    <property type="entry name" value="Oxidored_q4"/>
    <property type="match status" value="1"/>
</dbReference>
<dbReference type="GO" id="GO:0005886">
    <property type="term" value="C:plasma membrane"/>
    <property type="evidence" value="ECO:0007669"/>
    <property type="project" value="UniProtKB-SubCell"/>
</dbReference>
<evidence type="ECO:0000313" key="9">
    <source>
        <dbReference type="EMBL" id="MBD3932754.1"/>
    </source>
</evidence>
<reference evidence="9" key="1">
    <citation type="submission" date="2020-09" db="EMBL/GenBank/DDBJ databases">
        <title>Secondary metabolite and genome analysis of marine Streptomyces chumphonensis KK1-2T.</title>
        <authorList>
            <person name="Phongsopitanun W."/>
            <person name="Kanchanasin P."/>
            <person name="Pittayakhajonwut P."/>
            <person name="Suwanborirux K."/>
            <person name="Tanasupawat S."/>
        </authorList>
    </citation>
    <scope>NUCLEOTIDE SEQUENCE</scope>
    <source>
        <strain evidence="9">KK1-2</strain>
    </source>
</reference>
<dbReference type="PANTHER" id="PTHR11058:SF9">
    <property type="entry name" value="NADH-UBIQUINONE OXIDOREDUCTASE CHAIN 3"/>
    <property type="match status" value="1"/>
</dbReference>
<feature type="transmembrane region" description="Helical" evidence="8">
    <location>
        <begin position="85"/>
        <end position="107"/>
    </location>
</feature>
<evidence type="ECO:0000256" key="5">
    <source>
        <dbReference type="ARBA" id="ARBA00022989"/>
    </source>
</evidence>
<dbReference type="GO" id="GO:0008137">
    <property type="term" value="F:NADH dehydrogenase (ubiquinone) activity"/>
    <property type="evidence" value="ECO:0007669"/>
    <property type="project" value="InterPro"/>
</dbReference>
<dbReference type="RefSeq" id="WP_191210042.1">
    <property type="nucleotide sequence ID" value="NZ_BAABKL010000014.1"/>
</dbReference>
<accession>A0A927EZC9</accession>
<evidence type="ECO:0000313" key="10">
    <source>
        <dbReference type="Proteomes" id="UP000632289"/>
    </source>
</evidence>
<dbReference type="InterPro" id="IPR000440">
    <property type="entry name" value="NADH_UbQ/plastoQ_OxRdtase_su3"/>
</dbReference>
<evidence type="ECO:0000256" key="1">
    <source>
        <dbReference type="ARBA" id="ARBA00004370"/>
    </source>
</evidence>
<protein>
    <recommendedName>
        <fullName evidence="7">NADH-quinone oxidoreductase subunit</fullName>
        <ecNumber evidence="7">7.1.1.-</ecNumber>
    </recommendedName>
</protein>
<keyword evidence="5 8" id="KW-1133">Transmembrane helix</keyword>
<gene>
    <name evidence="9" type="ORF">IF129_14475</name>
</gene>
<comment type="function">
    <text evidence="7">NDH-1 shuttles electrons from NADH, via FMN and iron-sulfur (Fe-S) centers, to quinones in the respiratory chain.</text>
</comment>
<comment type="caution">
    <text evidence="9">The sequence shown here is derived from an EMBL/GenBank/DDBJ whole genome shotgun (WGS) entry which is preliminary data.</text>
</comment>
<keyword evidence="3" id="KW-0813">Transport</keyword>
<keyword evidence="4 7" id="KW-0812">Transmembrane</keyword>
<comment type="subcellular location">
    <subcellularLocation>
        <location evidence="7">Cell membrane</location>
        <topology evidence="7">Multi-pass membrane protein</topology>
    </subcellularLocation>
    <subcellularLocation>
        <location evidence="1">Membrane</location>
    </subcellularLocation>
</comment>
<dbReference type="GO" id="GO:0048038">
    <property type="term" value="F:quinone binding"/>
    <property type="evidence" value="ECO:0007669"/>
    <property type="project" value="UniProtKB-KW"/>
</dbReference>
<feature type="transmembrane region" description="Helical" evidence="8">
    <location>
        <begin position="58"/>
        <end position="79"/>
    </location>
</feature>
<organism evidence="9 10">
    <name type="scientific">Streptomyces chumphonensis</name>
    <dbReference type="NCBI Taxonomy" id="1214925"/>
    <lineage>
        <taxon>Bacteria</taxon>
        <taxon>Bacillati</taxon>
        <taxon>Actinomycetota</taxon>
        <taxon>Actinomycetes</taxon>
        <taxon>Kitasatosporales</taxon>
        <taxon>Streptomycetaceae</taxon>
        <taxon>Streptomyces</taxon>
    </lineage>
</organism>
<keyword evidence="10" id="KW-1185">Reference proteome</keyword>
<keyword evidence="7" id="KW-0520">NAD</keyword>
<dbReference type="AlphaFoldDB" id="A0A927EZC9"/>
<keyword evidence="6 8" id="KW-0472">Membrane</keyword>
<dbReference type="EC" id="7.1.1.-" evidence="7"/>
<feature type="transmembrane region" description="Helical" evidence="8">
    <location>
        <begin position="6"/>
        <end position="24"/>
    </location>
</feature>
<proteinExistence type="inferred from homology"/>
<dbReference type="GO" id="GO:0030964">
    <property type="term" value="C:NADH dehydrogenase complex"/>
    <property type="evidence" value="ECO:0007669"/>
    <property type="project" value="TreeGrafter"/>
</dbReference>
<comment type="catalytic activity">
    <reaction evidence="7">
        <text>a quinone + NADH + 5 H(+)(in) = a quinol + NAD(+) + 4 H(+)(out)</text>
        <dbReference type="Rhea" id="RHEA:57888"/>
        <dbReference type="ChEBI" id="CHEBI:15378"/>
        <dbReference type="ChEBI" id="CHEBI:24646"/>
        <dbReference type="ChEBI" id="CHEBI:57540"/>
        <dbReference type="ChEBI" id="CHEBI:57945"/>
        <dbReference type="ChEBI" id="CHEBI:132124"/>
    </reaction>
</comment>
<evidence type="ECO:0000256" key="7">
    <source>
        <dbReference type="RuleBase" id="RU003639"/>
    </source>
</evidence>
<name>A0A927EZC9_9ACTN</name>
<evidence type="ECO:0000256" key="6">
    <source>
        <dbReference type="ARBA" id="ARBA00023136"/>
    </source>
</evidence>
<sequence length="116" mass="12523">MAEFARLGLMLVLVVGGVAGLRVLHRLTAVRAAALVTGPFSGGGAPAEHAWSRFHARWYALTLVFLAFDVEMLFMYPWAVVVAEVGPAAVVEMFAFLGLLMCGVLYARREGVLAWA</sequence>
<dbReference type="InterPro" id="IPR038430">
    <property type="entry name" value="NDAH_ubi_oxred_su3_sf"/>
</dbReference>
<dbReference type="EMBL" id="JACXYU010000006">
    <property type="protein sequence ID" value="MBD3932754.1"/>
    <property type="molecule type" value="Genomic_DNA"/>
</dbReference>
<evidence type="ECO:0000256" key="4">
    <source>
        <dbReference type="ARBA" id="ARBA00022692"/>
    </source>
</evidence>
<dbReference type="Proteomes" id="UP000632289">
    <property type="component" value="Unassembled WGS sequence"/>
</dbReference>
<dbReference type="PANTHER" id="PTHR11058">
    <property type="entry name" value="NADH-UBIQUINONE OXIDOREDUCTASE CHAIN 3"/>
    <property type="match status" value="1"/>
</dbReference>
<evidence type="ECO:0000256" key="2">
    <source>
        <dbReference type="ARBA" id="ARBA00008472"/>
    </source>
</evidence>
<comment type="similarity">
    <text evidence="2 7">Belongs to the complex I subunit 3 family.</text>
</comment>
<evidence type="ECO:0000256" key="3">
    <source>
        <dbReference type="ARBA" id="ARBA00022448"/>
    </source>
</evidence>
<dbReference type="Gene3D" id="1.20.58.1610">
    <property type="entry name" value="NADH:ubiquinone/plastoquinone oxidoreductase, chain 3"/>
    <property type="match status" value="1"/>
</dbReference>